<gene>
    <name evidence="2" type="ORF">D0864_13520</name>
</gene>
<evidence type="ECO:0000256" key="1">
    <source>
        <dbReference type="SAM" id="MobiDB-lite"/>
    </source>
</evidence>
<dbReference type="PANTHER" id="PTHR31642:SF294">
    <property type="entry name" value="ACETYLTRANSFERASE MATC1"/>
    <property type="match status" value="1"/>
</dbReference>
<feature type="compositionally biased region" description="Basic and acidic residues" evidence="1">
    <location>
        <begin position="471"/>
        <end position="480"/>
    </location>
</feature>
<accession>A0A3M7CZ86</accession>
<protein>
    <submittedName>
        <fullName evidence="2">Uncharacterized protein</fullName>
    </submittedName>
</protein>
<dbReference type="InterPro" id="IPR023213">
    <property type="entry name" value="CAT-like_dom_sf"/>
</dbReference>
<dbReference type="GO" id="GO:0016747">
    <property type="term" value="F:acyltransferase activity, transferring groups other than amino-acyl groups"/>
    <property type="evidence" value="ECO:0007669"/>
    <property type="project" value="TreeGrafter"/>
</dbReference>
<proteinExistence type="predicted"/>
<dbReference type="Gene3D" id="3.30.559.10">
    <property type="entry name" value="Chloramphenicol acetyltransferase-like domain"/>
    <property type="match status" value="2"/>
</dbReference>
<evidence type="ECO:0000313" key="2">
    <source>
        <dbReference type="EMBL" id="RMY57349.1"/>
    </source>
</evidence>
<reference evidence="2 3" key="1">
    <citation type="journal article" date="2018" name="BMC Genomics">
        <title>Genomic evidence for intraspecific hybridization in a clonal and extremely halotolerant yeast.</title>
        <authorList>
            <person name="Gostincar C."/>
            <person name="Stajich J.E."/>
            <person name="Zupancic J."/>
            <person name="Zalar P."/>
            <person name="Gunde-Cimerman N."/>
        </authorList>
    </citation>
    <scope>NUCLEOTIDE SEQUENCE [LARGE SCALE GENOMIC DNA]</scope>
    <source>
        <strain evidence="2 3">EXF-10513</strain>
    </source>
</reference>
<dbReference type="Proteomes" id="UP000269539">
    <property type="component" value="Unassembled WGS sequence"/>
</dbReference>
<evidence type="ECO:0000313" key="3">
    <source>
        <dbReference type="Proteomes" id="UP000269539"/>
    </source>
</evidence>
<organism evidence="2 3">
    <name type="scientific">Hortaea werneckii</name>
    <name type="common">Black yeast</name>
    <name type="synonym">Cladosporium werneckii</name>
    <dbReference type="NCBI Taxonomy" id="91943"/>
    <lineage>
        <taxon>Eukaryota</taxon>
        <taxon>Fungi</taxon>
        <taxon>Dikarya</taxon>
        <taxon>Ascomycota</taxon>
        <taxon>Pezizomycotina</taxon>
        <taxon>Dothideomycetes</taxon>
        <taxon>Dothideomycetidae</taxon>
        <taxon>Mycosphaerellales</taxon>
        <taxon>Teratosphaeriaceae</taxon>
        <taxon>Hortaea</taxon>
    </lineage>
</organism>
<comment type="caution">
    <text evidence="2">The sequence shown here is derived from an EMBL/GenBank/DDBJ whole genome shotgun (WGS) entry which is preliminary data.</text>
</comment>
<dbReference type="EMBL" id="QWIO01002355">
    <property type="protein sequence ID" value="RMY57349.1"/>
    <property type="molecule type" value="Genomic_DNA"/>
</dbReference>
<feature type="region of interest" description="Disordered" evidence="1">
    <location>
        <begin position="458"/>
        <end position="480"/>
    </location>
</feature>
<name>A0A3M7CZ86_HORWE</name>
<dbReference type="AlphaFoldDB" id="A0A3M7CZ86"/>
<dbReference type="InterPro" id="IPR050317">
    <property type="entry name" value="Plant_Fungal_Acyltransferase"/>
</dbReference>
<dbReference type="PANTHER" id="PTHR31642">
    <property type="entry name" value="TRICHOTHECENE 3-O-ACETYLTRANSFERASE"/>
    <property type="match status" value="1"/>
</dbReference>
<sequence length="540" mass="61235">MNLFRSRPKPQPPPKVPSDEVIPLHYLDDQFYTRALVLHFFSRFDDVLDPEKLRQALDRLLHIGGWRKLGARLRLNDVGGLEYHVPAEYTAERPPFSYTRVNTGIRIDEHYIARRIPRNSSNSQKPVLFEDPANFSDLIYSPDTPTKLEDWLYTDKPPLSLHIVTFTDATIVGLSWSHTLLDAMGRHLLQRAWTAVLEGREQDVPPFQGYSEDPITPVVDQTPPEQYVLYDHLLRGFGFVMFVMYMILEFVWWPQQSSRLILLPGAYIQNLRQQALQDLRERKSENNNNNESEPFISEGDIIFAWLARKTLQALRPSSPHVPVNLTLILNLRGSSSSSSSNSNATLTPPYPSFPPEQSYIGNASLACTTLTTAGEILHEPLSQTAVRIRQNLDIQRTPSNLQAFLSLHRREVRSTGRSPLFGPRDQVMLSLSNWHRGRFFEQDFSGAVAAAVVGPAAAGLGKADDDDDDEGGSRRPLETERAEKIGRPSFVGVTGHENGFRIRNAGPCLGRDARGDWWVSWALREEAWGVWEREVLRDGH</sequence>
<dbReference type="Pfam" id="PF02458">
    <property type="entry name" value="Transferase"/>
    <property type="match status" value="1"/>
</dbReference>
<dbReference type="VEuPathDB" id="FungiDB:BTJ68_10595"/>